<dbReference type="KEGG" id="cnt:JT31_02480"/>
<accession>A0A089PX56</accession>
<dbReference type="OrthoDB" id="2736775at2"/>
<dbReference type="Proteomes" id="UP000029481">
    <property type="component" value="Chromosome"/>
</dbReference>
<name>A0A089PX56_9ENTR</name>
<gene>
    <name evidence="1" type="ORF">JT31_02480</name>
</gene>
<dbReference type="AlphaFoldDB" id="A0A089PX56"/>
<protein>
    <submittedName>
        <fullName evidence="1">Uncharacterized protein</fullName>
    </submittedName>
</protein>
<dbReference type="EMBL" id="CP009451">
    <property type="protein sequence ID" value="AIR03521.1"/>
    <property type="molecule type" value="Genomic_DNA"/>
</dbReference>
<reference evidence="1 2" key="1">
    <citation type="submission" date="2014-09" db="EMBL/GenBank/DDBJ databases">
        <title>Cedecea neteri SSMD04 Genome Sequencing.</title>
        <authorList>
            <person name="Tan J.-Y."/>
        </authorList>
    </citation>
    <scope>NUCLEOTIDE SEQUENCE [LARGE SCALE GENOMIC DNA]</scope>
    <source>
        <strain evidence="1 2">SSMD04</strain>
    </source>
</reference>
<sequence length="391" mass="43040">MAWTFYLTITNATDRVLEVDSSSIEWGTWYRNSVDGRGPISIEPNATVQALGIRAARGTWTGYECHAQWKDKVPPGQKGYGAVSLMIDVPFSGSNDSSLVAGGALTASGWTDLPGGGHDFSRSITIRAGRDKKLLILDEGVIPVKVQKTDAVEEEYRTWLLELAAKNPDVRNWSDVEKDLQAIDDFNPLQYIPDGPYLTKRLLARSEPLVVEPALWEGIGDVDYPTPYAQDLFIDEYFAVAIYSVGNNPRTFINVPAGSTRSTSEKVTVTSAIKNVLTVNWSLKTSLSEKAADPITGSEVASSMDMEFGVTNVLEVSRESVTEKIVEESFTAPPDSDVLIVPWVFSTAVVIYRRTKKGNVSLVAVSEWAQMQFFKSYRVQTLFKLESGDAS</sequence>
<keyword evidence="2" id="KW-1185">Reference proteome</keyword>
<proteinExistence type="predicted"/>
<dbReference type="Gene3D" id="2.60.270.50">
    <property type="match status" value="1"/>
</dbReference>
<dbReference type="RefSeq" id="WP_038472954.1">
    <property type="nucleotide sequence ID" value="NZ_CP009451.1"/>
</dbReference>
<organism evidence="1 2">
    <name type="scientific">Cedecea neteri</name>
    <dbReference type="NCBI Taxonomy" id="158822"/>
    <lineage>
        <taxon>Bacteria</taxon>
        <taxon>Pseudomonadati</taxon>
        <taxon>Pseudomonadota</taxon>
        <taxon>Gammaproteobacteria</taxon>
        <taxon>Enterobacterales</taxon>
        <taxon>Enterobacteriaceae</taxon>
        <taxon>Cedecea</taxon>
    </lineage>
</organism>
<evidence type="ECO:0000313" key="2">
    <source>
        <dbReference type="Proteomes" id="UP000029481"/>
    </source>
</evidence>
<evidence type="ECO:0000313" key="1">
    <source>
        <dbReference type="EMBL" id="AIR03521.1"/>
    </source>
</evidence>